<keyword evidence="1" id="KW-0812">Transmembrane</keyword>
<keyword evidence="1" id="KW-0472">Membrane</keyword>
<gene>
    <name evidence="2" type="ORF">XELAEV_180269143mg</name>
</gene>
<name>A0A974CWY0_XENLA</name>
<organism evidence="2 3">
    <name type="scientific">Xenopus laevis</name>
    <name type="common">African clawed frog</name>
    <dbReference type="NCBI Taxonomy" id="8355"/>
    <lineage>
        <taxon>Eukaryota</taxon>
        <taxon>Metazoa</taxon>
        <taxon>Chordata</taxon>
        <taxon>Craniata</taxon>
        <taxon>Vertebrata</taxon>
        <taxon>Euteleostomi</taxon>
        <taxon>Amphibia</taxon>
        <taxon>Batrachia</taxon>
        <taxon>Anura</taxon>
        <taxon>Pipoidea</taxon>
        <taxon>Pipidae</taxon>
        <taxon>Xenopodinae</taxon>
        <taxon>Xenopus</taxon>
        <taxon>Xenopus</taxon>
    </lineage>
</organism>
<feature type="non-terminal residue" evidence="2">
    <location>
        <position position="45"/>
    </location>
</feature>
<keyword evidence="1" id="KW-1133">Transmembrane helix</keyword>
<proteinExistence type="predicted"/>
<evidence type="ECO:0000256" key="1">
    <source>
        <dbReference type="SAM" id="Phobius"/>
    </source>
</evidence>
<dbReference type="AlphaFoldDB" id="A0A974CWY0"/>
<evidence type="ECO:0000313" key="3">
    <source>
        <dbReference type="Proteomes" id="UP000694892"/>
    </source>
</evidence>
<protein>
    <submittedName>
        <fullName evidence="2">Uncharacterized protein</fullName>
    </submittedName>
</protein>
<dbReference type="EMBL" id="CM004474">
    <property type="protein sequence ID" value="OCT80110.1"/>
    <property type="molecule type" value="Genomic_DNA"/>
</dbReference>
<accession>A0A974CWY0</accession>
<sequence>MVSYLRHSLAILVTLVAVHYGFTLRHHQEWKKLILTHHWPATVCE</sequence>
<feature type="transmembrane region" description="Helical" evidence="1">
    <location>
        <begin position="6"/>
        <end position="24"/>
    </location>
</feature>
<reference evidence="3" key="1">
    <citation type="journal article" date="2016" name="Nature">
        <title>Genome evolution in the allotetraploid frog Xenopus laevis.</title>
        <authorList>
            <person name="Session A.M."/>
            <person name="Uno Y."/>
            <person name="Kwon T."/>
            <person name="Chapman J.A."/>
            <person name="Toyoda A."/>
            <person name="Takahashi S."/>
            <person name="Fukui A."/>
            <person name="Hikosaka A."/>
            <person name="Suzuki A."/>
            <person name="Kondo M."/>
            <person name="van Heeringen S.J."/>
            <person name="Quigley I."/>
            <person name="Heinz S."/>
            <person name="Ogino H."/>
            <person name="Ochi H."/>
            <person name="Hellsten U."/>
            <person name="Lyons J.B."/>
            <person name="Simakov O."/>
            <person name="Putnam N."/>
            <person name="Stites J."/>
            <person name="Kuroki Y."/>
            <person name="Tanaka T."/>
            <person name="Michiue T."/>
            <person name="Watanabe M."/>
            <person name="Bogdanovic O."/>
            <person name="Lister R."/>
            <person name="Georgiou G."/>
            <person name="Paranjpe S.S."/>
            <person name="van Kruijsbergen I."/>
            <person name="Shu S."/>
            <person name="Carlson J."/>
            <person name="Kinoshita T."/>
            <person name="Ohta Y."/>
            <person name="Mawaribuchi S."/>
            <person name="Jenkins J."/>
            <person name="Grimwood J."/>
            <person name="Schmutz J."/>
            <person name="Mitros T."/>
            <person name="Mozaffari S.V."/>
            <person name="Suzuki Y."/>
            <person name="Haramoto Y."/>
            <person name="Yamamoto T.S."/>
            <person name="Takagi C."/>
            <person name="Heald R."/>
            <person name="Miller K."/>
            <person name="Haudenschild C."/>
            <person name="Kitzman J."/>
            <person name="Nakayama T."/>
            <person name="Izutsu Y."/>
            <person name="Robert J."/>
            <person name="Fortriede J."/>
            <person name="Burns K."/>
            <person name="Lotay V."/>
            <person name="Karimi K."/>
            <person name="Yasuoka Y."/>
            <person name="Dichmann D.S."/>
            <person name="Flajnik M.F."/>
            <person name="Houston D.W."/>
            <person name="Shendure J."/>
            <person name="DuPasquier L."/>
            <person name="Vize P.D."/>
            <person name="Zorn A.M."/>
            <person name="Ito M."/>
            <person name="Marcotte E.M."/>
            <person name="Wallingford J.B."/>
            <person name="Ito Y."/>
            <person name="Asashima M."/>
            <person name="Ueno N."/>
            <person name="Matsuda Y."/>
            <person name="Veenstra G.J."/>
            <person name="Fujiyama A."/>
            <person name="Harland R.M."/>
            <person name="Taira M."/>
            <person name="Rokhsar D.S."/>
        </authorList>
    </citation>
    <scope>NUCLEOTIDE SEQUENCE [LARGE SCALE GENOMIC DNA]</scope>
    <source>
        <strain evidence="3">J</strain>
    </source>
</reference>
<evidence type="ECO:0000313" key="2">
    <source>
        <dbReference type="EMBL" id="OCT80110.1"/>
    </source>
</evidence>
<dbReference type="Proteomes" id="UP000694892">
    <property type="component" value="Chromosome 5L"/>
</dbReference>